<evidence type="ECO:0000313" key="2">
    <source>
        <dbReference type="Proteomes" id="UP000092024"/>
    </source>
</evidence>
<evidence type="ECO:0000313" key="1">
    <source>
        <dbReference type="EMBL" id="OBR63773.1"/>
    </source>
</evidence>
<keyword evidence="2" id="KW-1185">Reference proteome</keyword>
<proteinExistence type="predicted"/>
<dbReference type="Pfam" id="PF13743">
    <property type="entry name" value="Thioredoxin_5"/>
    <property type="match status" value="1"/>
</dbReference>
<dbReference type="EMBL" id="LYPA01000069">
    <property type="protein sequence ID" value="OBR63773.1"/>
    <property type="molecule type" value="Genomic_DNA"/>
</dbReference>
<dbReference type="AlphaFoldDB" id="A0A1A5YDV9"/>
<protein>
    <submittedName>
        <fullName evidence="1">Dithiol-disulfide isomerase</fullName>
    </submittedName>
</protein>
<reference evidence="1 2" key="1">
    <citation type="submission" date="2016-05" db="EMBL/GenBank/DDBJ databases">
        <title>Paenibacillus oryzae. sp. nov., isolated from the rice root.</title>
        <authorList>
            <person name="Zhang J."/>
            <person name="Zhang X."/>
        </authorList>
    </citation>
    <scope>NUCLEOTIDE SEQUENCE [LARGE SCALE GENOMIC DNA]</scope>
    <source>
        <strain evidence="1 2">1DrF-4</strain>
    </source>
</reference>
<dbReference type="Gene3D" id="3.40.30.10">
    <property type="entry name" value="Glutaredoxin"/>
    <property type="match status" value="1"/>
</dbReference>
<dbReference type="PANTHER" id="PTHR13887">
    <property type="entry name" value="GLUTATHIONE S-TRANSFERASE KAPPA"/>
    <property type="match status" value="1"/>
</dbReference>
<dbReference type="RefSeq" id="WP_068685716.1">
    <property type="nucleotide sequence ID" value="NZ_LYPA01000069.1"/>
</dbReference>
<dbReference type="CDD" id="cd03025">
    <property type="entry name" value="DsbA_FrnE_like"/>
    <property type="match status" value="1"/>
</dbReference>
<dbReference type="GO" id="GO:0016853">
    <property type="term" value="F:isomerase activity"/>
    <property type="evidence" value="ECO:0007669"/>
    <property type="project" value="UniProtKB-KW"/>
</dbReference>
<accession>A0A1A5YDV9</accession>
<organism evidence="1 2">
    <name type="scientific">Paenibacillus oryzae</name>
    <dbReference type="NCBI Taxonomy" id="1844972"/>
    <lineage>
        <taxon>Bacteria</taxon>
        <taxon>Bacillati</taxon>
        <taxon>Bacillota</taxon>
        <taxon>Bacilli</taxon>
        <taxon>Bacillales</taxon>
        <taxon>Paenibacillaceae</taxon>
        <taxon>Paenibacillus</taxon>
    </lineage>
</organism>
<comment type="caution">
    <text evidence="1">The sequence shown here is derived from an EMBL/GenBank/DDBJ whole genome shotgun (WGS) entry which is preliminary data.</text>
</comment>
<dbReference type="InterPro" id="IPR036249">
    <property type="entry name" value="Thioredoxin-like_sf"/>
</dbReference>
<name>A0A1A5YDV9_9BACL</name>
<keyword evidence="1" id="KW-0413">Isomerase</keyword>
<dbReference type="Proteomes" id="UP000092024">
    <property type="component" value="Unassembled WGS sequence"/>
</dbReference>
<gene>
    <name evidence="1" type="ORF">A7K91_17810</name>
</gene>
<dbReference type="OrthoDB" id="9813770at2"/>
<dbReference type="SUPFAM" id="SSF52833">
    <property type="entry name" value="Thioredoxin-like"/>
    <property type="match status" value="1"/>
</dbReference>
<dbReference type="PANTHER" id="PTHR13887:SF54">
    <property type="entry name" value="DSBA FAMILY PROTEIN"/>
    <property type="match status" value="1"/>
</dbReference>
<sequence length="307" mass="34084">MSDSNHNMMCDLETGMCGPADEEQVQAIDLNQLAKKFTLYYVTDPICSHCWALEPVLNRFLRQYGHYFNLKVVMGGLLPSWHGFADNSNGIQKPADVAHHWKEVGLHSRMPIDGSLWISDPILSSYPPSRVFKVIALRHPGKEIEFLRRAREAVFVFNQNIGEDSVLEAIVNGIGLDGARIIEEAGQESAQALLDGDFELAASLGVRGFPTLVLVNEENKGVKISGARPLEAYISALQQLSAAALEPRPVPALSQLIQEEPLLFAREIEEMYDIESHQVEAFAENELAQDTYSLQTILDELVLAAKK</sequence>
<dbReference type="STRING" id="1844972.A7K91_17810"/>
<dbReference type="Gene3D" id="1.10.472.60">
    <property type="entry name" value="putative protein disulfide isomerase domain"/>
    <property type="match status" value="1"/>
</dbReference>